<dbReference type="Proteomes" id="UP000726737">
    <property type="component" value="Unassembled WGS sequence"/>
</dbReference>
<feature type="compositionally biased region" description="Polar residues" evidence="1">
    <location>
        <begin position="497"/>
        <end position="507"/>
    </location>
</feature>
<protein>
    <recommendedName>
        <fullName evidence="5">Transmembrane protein</fullName>
    </recommendedName>
</protein>
<feature type="region of interest" description="Disordered" evidence="1">
    <location>
        <begin position="493"/>
        <end position="515"/>
    </location>
</feature>
<organism evidence="3 4">
    <name type="scientific">Mortierella polycephala</name>
    <dbReference type="NCBI Taxonomy" id="41804"/>
    <lineage>
        <taxon>Eukaryota</taxon>
        <taxon>Fungi</taxon>
        <taxon>Fungi incertae sedis</taxon>
        <taxon>Mucoromycota</taxon>
        <taxon>Mortierellomycotina</taxon>
        <taxon>Mortierellomycetes</taxon>
        <taxon>Mortierellales</taxon>
        <taxon>Mortierellaceae</taxon>
        <taxon>Mortierella</taxon>
    </lineage>
</organism>
<dbReference type="PANTHER" id="PTHR21780:SF0">
    <property type="entry name" value="TRANSMEMBRANE PROTEIN 209"/>
    <property type="match status" value="1"/>
</dbReference>
<feature type="compositionally biased region" description="Basic and acidic residues" evidence="1">
    <location>
        <begin position="66"/>
        <end position="76"/>
    </location>
</feature>
<comment type="caution">
    <text evidence="3">The sequence shown here is derived from an EMBL/GenBank/DDBJ whole genome shotgun (WGS) entry which is preliminary data.</text>
</comment>
<keyword evidence="2" id="KW-0812">Transmembrane</keyword>
<feature type="compositionally biased region" description="Basic and acidic residues" evidence="1">
    <location>
        <begin position="13"/>
        <end position="26"/>
    </location>
</feature>
<reference evidence="3" key="1">
    <citation type="journal article" date="2020" name="Fungal Divers.">
        <title>Resolving the Mortierellaceae phylogeny through synthesis of multi-gene phylogenetics and phylogenomics.</title>
        <authorList>
            <person name="Vandepol N."/>
            <person name="Liber J."/>
            <person name="Desiro A."/>
            <person name="Na H."/>
            <person name="Kennedy M."/>
            <person name="Barry K."/>
            <person name="Grigoriev I.V."/>
            <person name="Miller A.N."/>
            <person name="O'Donnell K."/>
            <person name="Stajich J.E."/>
            <person name="Bonito G."/>
        </authorList>
    </citation>
    <scope>NUCLEOTIDE SEQUENCE</scope>
    <source>
        <strain evidence="3">KOD948</strain>
    </source>
</reference>
<dbReference type="Pfam" id="PF09786">
    <property type="entry name" value="CytochromB561_N"/>
    <property type="match status" value="1"/>
</dbReference>
<feature type="compositionally biased region" description="Polar residues" evidence="1">
    <location>
        <begin position="370"/>
        <end position="379"/>
    </location>
</feature>
<dbReference type="InterPro" id="IPR019176">
    <property type="entry name" value="Cytochrome_B561-rel"/>
</dbReference>
<feature type="compositionally biased region" description="Polar residues" evidence="1">
    <location>
        <begin position="217"/>
        <end position="236"/>
    </location>
</feature>
<dbReference type="GO" id="GO:0016020">
    <property type="term" value="C:membrane"/>
    <property type="evidence" value="ECO:0007669"/>
    <property type="project" value="TreeGrafter"/>
</dbReference>
<feature type="region of interest" description="Disordered" evidence="1">
    <location>
        <begin position="354"/>
        <end position="403"/>
    </location>
</feature>
<feature type="compositionally biased region" description="Basic and acidic residues" evidence="1">
    <location>
        <begin position="238"/>
        <end position="254"/>
    </location>
</feature>
<dbReference type="OrthoDB" id="509821at2759"/>
<keyword evidence="2" id="KW-1133">Transmembrane helix</keyword>
<evidence type="ECO:0000256" key="2">
    <source>
        <dbReference type="SAM" id="Phobius"/>
    </source>
</evidence>
<evidence type="ECO:0000313" key="3">
    <source>
        <dbReference type="EMBL" id="KAG0252773.1"/>
    </source>
</evidence>
<sequence>MAEQTQVPSRLSRSREDYNAEKETLERTPALVPPADEFFERPSRSFDLDSIPHDKDEFGIAIRTTTTEKQEKDDWRGGAAGRSDQVQAAAPAVTSVSVNADKSTQDDNPDFTAGSETTPCAGESPPSDIPSAQLDGEKETPVSIPTTKPLESQEAGVTSVKQAPIPKSNTQPDQELSDKPTSLGLASIGHTSVVDSKDNEKGKTAMGEEEESIPIRSLSTFTKQAEPNPSSNTQPDQGLKDKPTGSFFDKEADHGLVLAGPKSVTDNKDNEKQIETAEEEELIPIRSLSEVPVISPLYFGTNVRSVIVESSLPENVNAERWELADEDQADLELGGSFGTSRSQNLHAPYTAVAEKDQSLGESPLAPFVRSDNQQPSTPAKESASDHKDIERSKDTAASDADDSNTTIRALGGLAAVAGGGLLLRSFLANKDTDDEKSSSSDMETPVRPHRPGYSFDSDIGVRSGSDDGLTFDEGAGVGMGYKPLSETPLRYGVAADDSSSSGESTPRFTAAEKGKQVVRDAPVMPITQAMPVAQEDAQEDLPPVASVTDKGFGMIGRAHLLPMLRPTPVSPVPLGDEPRSRIYPVAPPGPWTPGSTQDSITQRRTVKLAGRTELASTVVDNDPNLVFMSSSRKQSAITPPAPKEGAKSLLADYPELAPEPSRTAAQPVVTLPKDPSKAPVLTGHYELPSIKEMDQWKGKHSLPPNAFRRLLVNVGALFLFRVVMKMGYYRSVVDFYDTSRLIFYWIECGVIIVLLFNVSEVMFRYLKCSNNFEYLPLTPSQRALLGLDPVASKVPGAVPIFKKSARVPHNLTESPILSTYVSTTQSVFASNKAPFQKTVTGLAPSENRDAATILNKSLSRTFNQQAVQDKADLVRLMRNVEAREELQAERKGVDSDAGKRPFGLHTGFGAPQGGIQGGVDMTAPGAHLNDNMTRPDLIASLNARGPVSRYQPALRTTLSKDHTSKTDLQKDGLYVVGHSKVLKTLKVSEEQLDRWVFNMRKWMWDTIVRNVCNEMEVVDTQFAKWGLSYLDCKSATMFYTSGPPPQSTSSGSAASTNASSTAAPAPAAASMANSLGWGAASIANPQLPSAFNLGAAQPQQPQMPISLQDLEARYGQQDSIVRQRMVLEPYLAIPGFANRKYVVERLQAMGPLLTHFIWDSNGLTWDGGKKAWTPELPTDSQIIMHLFTVYMDLAMPAQPSLAYDRFPFSYKYYVPMESKPDATTALQIKQTSKVPPNYNLVVEGSMWEVVPKRLNVWYTLVLFIYMVMKENGGYIGQLNIDTKLVGLGDVVEGYEM</sequence>
<feature type="region of interest" description="Disordered" evidence="1">
    <location>
        <begin position="431"/>
        <end position="459"/>
    </location>
</feature>
<feature type="transmembrane region" description="Helical" evidence="2">
    <location>
        <begin position="710"/>
        <end position="729"/>
    </location>
</feature>
<evidence type="ECO:0008006" key="5">
    <source>
        <dbReference type="Google" id="ProtNLM"/>
    </source>
</evidence>
<feature type="transmembrane region" description="Helical" evidence="2">
    <location>
        <begin position="741"/>
        <end position="766"/>
    </location>
</feature>
<feature type="compositionally biased region" description="Basic and acidic residues" evidence="1">
    <location>
        <begin position="265"/>
        <end position="275"/>
    </location>
</feature>
<feature type="compositionally biased region" description="Polar residues" evidence="1">
    <location>
        <begin position="1"/>
        <end position="11"/>
    </location>
</feature>
<feature type="compositionally biased region" description="Basic and acidic residues" evidence="1">
    <location>
        <begin position="382"/>
        <end position="396"/>
    </location>
</feature>
<dbReference type="EMBL" id="JAAAJA010000499">
    <property type="protein sequence ID" value="KAG0252773.1"/>
    <property type="molecule type" value="Genomic_DNA"/>
</dbReference>
<keyword evidence="4" id="KW-1185">Reference proteome</keyword>
<keyword evidence="2" id="KW-0472">Membrane</keyword>
<gene>
    <name evidence="3" type="ORF">BG011_006747</name>
</gene>
<feature type="region of interest" description="Disordered" evidence="1">
    <location>
        <begin position="57"/>
        <end position="278"/>
    </location>
</feature>
<accession>A0A9P6PRX4</accession>
<evidence type="ECO:0000313" key="4">
    <source>
        <dbReference type="Proteomes" id="UP000726737"/>
    </source>
</evidence>
<evidence type="ECO:0000256" key="1">
    <source>
        <dbReference type="SAM" id="MobiDB-lite"/>
    </source>
</evidence>
<feature type="region of interest" description="Disordered" evidence="1">
    <location>
        <begin position="1"/>
        <end position="37"/>
    </location>
</feature>
<name>A0A9P6PRX4_9FUNG</name>
<feature type="compositionally biased region" description="Polar residues" evidence="1">
    <location>
        <begin position="143"/>
        <end position="174"/>
    </location>
</feature>
<proteinExistence type="predicted"/>
<dbReference type="PANTHER" id="PTHR21780">
    <property type="entry name" value="TRANSMEMBRANE PROTEIN 209"/>
    <property type="match status" value="1"/>
</dbReference>